<feature type="transmembrane region" description="Helical" evidence="1">
    <location>
        <begin position="249"/>
        <end position="273"/>
    </location>
</feature>
<gene>
    <name evidence="2" type="ORF">BDK89_3660</name>
</gene>
<comment type="caution">
    <text evidence="2">The sequence shown here is derived from an EMBL/GenBank/DDBJ whole genome shotgun (WGS) entry which is preliminary data.</text>
</comment>
<dbReference type="EMBL" id="SOAU01000001">
    <property type="protein sequence ID" value="TDT18046.1"/>
    <property type="molecule type" value="Genomic_DNA"/>
</dbReference>
<accession>A0A4R7I5I5</accession>
<sequence>MNAFVSPHSIIAIRTHEPVQHLHLERNRLREDAAMSTRPRTDTITAITPTPELSRRSAAWYAGLAYAALFVLAIFANFAVRERVVDLDDAAGTMANVAADESLIRVAMLAFLVIFVLDVAVSWLLHLVFRPTGERRSLLAAWFRIGYTVFLGMGLVFMFVGLRFADADGFTNVLGDDERAAQTLLAFDAFNATWMVGLTLFGLHLLVLARIIWTSGIAPKWLGAIVGLAGSVYLIDSIGYTVLTDYDRYASVFTMIVMLPAIVGEAAFTFWLLRQGRTAAPAVLEQPVAAVA</sequence>
<name>A0A4R7I5I5_9ACTN</name>
<dbReference type="Proteomes" id="UP000294558">
    <property type="component" value="Unassembled WGS sequence"/>
</dbReference>
<dbReference type="Pfam" id="PF14329">
    <property type="entry name" value="DUF4386"/>
    <property type="match status" value="1"/>
</dbReference>
<keyword evidence="1" id="KW-1133">Transmembrane helix</keyword>
<dbReference type="InterPro" id="IPR025495">
    <property type="entry name" value="DUF4386"/>
</dbReference>
<feature type="transmembrane region" description="Helical" evidence="1">
    <location>
        <begin position="58"/>
        <end position="80"/>
    </location>
</feature>
<evidence type="ECO:0000256" key="1">
    <source>
        <dbReference type="SAM" id="Phobius"/>
    </source>
</evidence>
<keyword evidence="3" id="KW-1185">Reference proteome</keyword>
<feature type="transmembrane region" description="Helical" evidence="1">
    <location>
        <begin position="141"/>
        <end position="164"/>
    </location>
</feature>
<keyword evidence="1" id="KW-0472">Membrane</keyword>
<proteinExistence type="predicted"/>
<keyword evidence="1" id="KW-0812">Transmembrane</keyword>
<evidence type="ECO:0000313" key="2">
    <source>
        <dbReference type="EMBL" id="TDT18046.1"/>
    </source>
</evidence>
<organism evidence="2 3">
    <name type="scientific">Ilumatobacter fluminis</name>
    <dbReference type="NCBI Taxonomy" id="467091"/>
    <lineage>
        <taxon>Bacteria</taxon>
        <taxon>Bacillati</taxon>
        <taxon>Actinomycetota</taxon>
        <taxon>Acidimicrobiia</taxon>
        <taxon>Acidimicrobiales</taxon>
        <taxon>Ilumatobacteraceae</taxon>
        <taxon>Ilumatobacter</taxon>
    </lineage>
</organism>
<feature type="transmembrane region" description="Helical" evidence="1">
    <location>
        <begin position="221"/>
        <end position="243"/>
    </location>
</feature>
<protein>
    <submittedName>
        <fullName evidence="2">Uncharacterized protein DUF4386</fullName>
    </submittedName>
</protein>
<reference evidence="2 3" key="1">
    <citation type="submission" date="2019-03" db="EMBL/GenBank/DDBJ databases">
        <title>Sequencing the genomes of 1000 actinobacteria strains.</title>
        <authorList>
            <person name="Klenk H.-P."/>
        </authorList>
    </citation>
    <scope>NUCLEOTIDE SEQUENCE [LARGE SCALE GENOMIC DNA]</scope>
    <source>
        <strain evidence="2 3">DSM 18936</strain>
    </source>
</reference>
<feature type="transmembrane region" description="Helical" evidence="1">
    <location>
        <begin position="184"/>
        <end position="209"/>
    </location>
</feature>
<feature type="transmembrane region" description="Helical" evidence="1">
    <location>
        <begin position="103"/>
        <end position="129"/>
    </location>
</feature>
<dbReference type="AlphaFoldDB" id="A0A4R7I5I5"/>
<evidence type="ECO:0000313" key="3">
    <source>
        <dbReference type="Proteomes" id="UP000294558"/>
    </source>
</evidence>